<gene>
    <name evidence="1" type="ORF">S03H2_72100</name>
</gene>
<comment type="caution">
    <text evidence="1">The sequence shown here is derived from an EMBL/GenBank/DDBJ whole genome shotgun (WGS) entry which is preliminary data.</text>
</comment>
<sequence>ALIQSGDDPAPDPANIQTYTDFHYFINDNNNAAWKNFNIVDMIEGGTMSLIFHIQGWPTEPILSDLVLDLE</sequence>
<feature type="non-terminal residue" evidence="1">
    <location>
        <position position="71"/>
    </location>
</feature>
<dbReference type="EMBL" id="BARU01048564">
    <property type="protein sequence ID" value="GAH97395.1"/>
    <property type="molecule type" value="Genomic_DNA"/>
</dbReference>
<name>X1KUT5_9ZZZZ</name>
<organism evidence="1">
    <name type="scientific">marine sediment metagenome</name>
    <dbReference type="NCBI Taxonomy" id="412755"/>
    <lineage>
        <taxon>unclassified sequences</taxon>
        <taxon>metagenomes</taxon>
        <taxon>ecological metagenomes</taxon>
    </lineage>
</organism>
<proteinExistence type="predicted"/>
<evidence type="ECO:0000313" key="1">
    <source>
        <dbReference type="EMBL" id="GAH97395.1"/>
    </source>
</evidence>
<accession>X1KUT5</accession>
<protein>
    <submittedName>
        <fullName evidence="1">Uncharacterized protein</fullName>
    </submittedName>
</protein>
<feature type="non-terminal residue" evidence="1">
    <location>
        <position position="1"/>
    </location>
</feature>
<reference evidence="1" key="1">
    <citation type="journal article" date="2014" name="Front. Microbiol.">
        <title>High frequency of phylogenetically diverse reductive dehalogenase-homologous genes in deep subseafloor sedimentary metagenomes.</title>
        <authorList>
            <person name="Kawai M."/>
            <person name="Futagami T."/>
            <person name="Toyoda A."/>
            <person name="Takaki Y."/>
            <person name="Nishi S."/>
            <person name="Hori S."/>
            <person name="Arai W."/>
            <person name="Tsubouchi T."/>
            <person name="Morono Y."/>
            <person name="Uchiyama I."/>
            <person name="Ito T."/>
            <person name="Fujiyama A."/>
            <person name="Inagaki F."/>
            <person name="Takami H."/>
        </authorList>
    </citation>
    <scope>NUCLEOTIDE SEQUENCE</scope>
    <source>
        <strain evidence="1">Expedition CK06-06</strain>
    </source>
</reference>
<dbReference type="AlphaFoldDB" id="X1KUT5"/>